<dbReference type="EMBL" id="CP019343">
    <property type="protein sequence ID" value="ARN74819.1"/>
    <property type="molecule type" value="Genomic_DNA"/>
</dbReference>
<protein>
    <recommendedName>
        <fullName evidence="3">DUF3081 domain-containing protein</fullName>
    </recommendedName>
</protein>
<accession>A0A1X9NH34</accession>
<gene>
    <name evidence="1" type="ORF">BST96_12245</name>
</gene>
<organism evidence="1 2">
    <name type="scientific">Oceanicoccus sagamiensis</name>
    <dbReference type="NCBI Taxonomy" id="716816"/>
    <lineage>
        <taxon>Bacteria</taxon>
        <taxon>Pseudomonadati</taxon>
        <taxon>Pseudomonadota</taxon>
        <taxon>Gammaproteobacteria</taxon>
        <taxon>Cellvibrionales</taxon>
        <taxon>Spongiibacteraceae</taxon>
        <taxon>Oceanicoccus</taxon>
    </lineage>
</organism>
<keyword evidence="2" id="KW-1185">Reference proteome</keyword>
<dbReference type="STRING" id="716816.BST96_12245"/>
<proteinExistence type="predicted"/>
<dbReference type="AlphaFoldDB" id="A0A1X9NH34"/>
<dbReference type="Pfam" id="PF11280">
    <property type="entry name" value="DUF3081"/>
    <property type="match status" value="1"/>
</dbReference>
<evidence type="ECO:0000313" key="2">
    <source>
        <dbReference type="Proteomes" id="UP000193450"/>
    </source>
</evidence>
<reference evidence="1 2" key="1">
    <citation type="submission" date="2016-11" db="EMBL/GenBank/DDBJ databases">
        <title>Trade-off between light-utilization and light-protection in marine flavobacteria.</title>
        <authorList>
            <person name="Kumagai Y."/>
        </authorList>
    </citation>
    <scope>NUCLEOTIDE SEQUENCE [LARGE SCALE GENOMIC DNA]</scope>
    <source>
        <strain evidence="1 2">NBRC 107125</strain>
    </source>
</reference>
<dbReference type="Proteomes" id="UP000193450">
    <property type="component" value="Chromosome"/>
</dbReference>
<evidence type="ECO:0008006" key="3">
    <source>
        <dbReference type="Google" id="ProtNLM"/>
    </source>
</evidence>
<dbReference type="OrthoDB" id="5818611at2"/>
<dbReference type="KEGG" id="osg:BST96_12245"/>
<sequence length="86" mass="10027">MTMDKIEIRVALSVFDKVMTNGERQGEAFFLDGVYAMPSFDGYTVTLSDDKVNLSIQFHNRFNVEYDTKKSLNEFMLKLDRIEQAY</sequence>
<dbReference type="InterPro" id="IPR021432">
    <property type="entry name" value="DUF3081"/>
</dbReference>
<name>A0A1X9NH34_9GAMM</name>
<evidence type="ECO:0000313" key="1">
    <source>
        <dbReference type="EMBL" id="ARN74819.1"/>
    </source>
</evidence>